<protein>
    <submittedName>
        <fullName evidence="4">TetR family transcriptional regulator</fullName>
    </submittedName>
</protein>
<evidence type="ECO:0000313" key="5">
    <source>
        <dbReference type="Proteomes" id="UP001064971"/>
    </source>
</evidence>
<dbReference type="Pfam" id="PF17918">
    <property type="entry name" value="TetR_C_15"/>
    <property type="match status" value="1"/>
</dbReference>
<reference evidence="4" key="1">
    <citation type="submission" date="2022-07" db="EMBL/GenBank/DDBJ databases">
        <title>Complete Genome Sequence of the Radioresistant Bacterium Deinococcus aetherius ST0316, Isolated from the Air Dust collected in Lower Stratosphere above Japan.</title>
        <authorList>
            <person name="Satoh K."/>
            <person name="Hagiwara K."/>
            <person name="Katsumata K."/>
            <person name="Kubo A."/>
            <person name="Yokobori S."/>
            <person name="Yamagishi A."/>
            <person name="Oono Y."/>
            <person name="Narumi I."/>
        </authorList>
    </citation>
    <scope>NUCLEOTIDE SEQUENCE</scope>
    <source>
        <strain evidence="4">ST0316</strain>
        <plasmid evidence="4">pDAETH-1</plasmid>
    </source>
</reference>
<dbReference type="SUPFAM" id="SSF46689">
    <property type="entry name" value="Homeodomain-like"/>
    <property type="match status" value="1"/>
</dbReference>
<proteinExistence type="predicted"/>
<geneLocation type="plasmid" evidence="4 5">
    <name>pDAETH-1</name>
</geneLocation>
<evidence type="ECO:0000259" key="3">
    <source>
        <dbReference type="PROSITE" id="PS50977"/>
    </source>
</evidence>
<evidence type="ECO:0000313" key="4">
    <source>
        <dbReference type="EMBL" id="BDP43424.1"/>
    </source>
</evidence>
<feature type="domain" description="HTH tetR-type" evidence="3">
    <location>
        <begin position="1"/>
        <end position="59"/>
    </location>
</feature>
<dbReference type="EMBL" id="AP026561">
    <property type="protein sequence ID" value="BDP43424.1"/>
    <property type="molecule type" value="Genomic_DNA"/>
</dbReference>
<dbReference type="InterPro" id="IPR041669">
    <property type="entry name" value="TetR_C_15"/>
</dbReference>
<dbReference type="Gene3D" id="1.10.357.10">
    <property type="entry name" value="Tetracycline Repressor, domain 2"/>
    <property type="match status" value="1"/>
</dbReference>
<feature type="DNA-binding region" description="H-T-H motif" evidence="2">
    <location>
        <begin position="22"/>
        <end position="41"/>
    </location>
</feature>
<dbReference type="PANTHER" id="PTHR30055">
    <property type="entry name" value="HTH-TYPE TRANSCRIPTIONAL REGULATOR RUTR"/>
    <property type="match status" value="1"/>
</dbReference>
<name>A0ABM8AHY6_9DEIO</name>
<organism evidence="4 5">
    <name type="scientific">Deinococcus aetherius</name>
    <dbReference type="NCBI Taxonomy" id="200252"/>
    <lineage>
        <taxon>Bacteria</taxon>
        <taxon>Thermotogati</taxon>
        <taxon>Deinococcota</taxon>
        <taxon>Deinococci</taxon>
        <taxon>Deinococcales</taxon>
        <taxon>Deinococcaceae</taxon>
        <taxon>Deinococcus</taxon>
    </lineage>
</organism>
<keyword evidence="4" id="KW-0614">Plasmid</keyword>
<sequence length="193" mass="20301">MVARLLGAAARLFAERGYEGTTTNHIAEHAGVSVGSLYQFFPDKAALLASLQATWTGQLRLALDAVLRDAANQPLEDVIDHVLGVHTRLNADPPGLLGLLLVTPSATSEQENETVRAEVQGRLEGILEVRAPGLGPERRSAVARMSIHITNGLYVLGGSGGGADPAVREEVRAALLAYLRPIVRGVGEDTPGG</sequence>
<keyword evidence="5" id="KW-1185">Reference proteome</keyword>
<dbReference type="InterPro" id="IPR050109">
    <property type="entry name" value="HTH-type_TetR-like_transc_reg"/>
</dbReference>
<evidence type="ECO:0000256" key="2">
    <source>
        <dbReference type="PROSITE-ProRule" id="PRU00335"/>
    </source>
</evidence>
<dbReference type="PROSITE" id="PS01081">
    <property type="entry name" value="HTH_TETR_1"/>
    <property type="match status" value="1"/>
</dbReference>
<dbReference type="InterPro" id="IPR023772">
    <property type="entry name" value="DNA-bd_HTH_TetR-type_CS"/>
</dbReference>
<dbReference type="PRINTS" id="PR00455">
    <property type="entry name" value="HTHTETR"/>
</dbReference>
<dbReference type="Pfam" id="PF00440">
    <property type="entry name" value="TetR_N"/>
    <property type="match status" value="1"/>
</dbReference>
<dbReference type="InterPro" id="IPR009057">
    <property type="entry name" value="Homeodomain-like_sf"/>
</dbReference>
<evidence type="ECO:0000256" key="1">
    <source>
        <dbReference type="ARBA" id="ARBA00023125"/>
    </source>
</evidence>
<dbReference type="PROSITE" id="PS50977">
    <property type="entry name" value="HTH_TETR_2"/>
    <property type="match status" value="1"/>
</dbReference>
<keyword evidence="1 2" id="KW-0238">DNA-binding</keyword>
<dbReference type="PANTHER" id="PTHR30055:SF226">
    <property type="entry name" value="HTH-TYPE TRANSCRIPTIONAL REGULATOR PKSA"/>
    <property type="match status" value="1"/>
</dbReference>
<dbReference type="InterPro" id="IPR001647">
    <property type="entry name" value="HTH_TetR"/>
</dbReference>
<dbReference type="Proteomes" id="UP001064971">
    <property type="component" value="Plasmid pDAETH-1"/>
</dbReference>
<gene>
    <name evidence="4" type="ORF">DAETH_33930</name>
</gene>
<accession>A0ABM8AHY6</accession>